<accession>A0AAV7VAH4</accession>
<evidence type="ECO:0000313" key="2">
    <source>
        <dbReference type="Proteomes" id="UP001066276"/>
    </source>
</evidence>
<protein>
    <submittedName>
        <fullName evidence="1">Uncharacterized protein</fullName>
    </submittedName>
</protein>
<dbReference type="AlphaFoldDB" id="A0AAV7VAH4"/>
<evidence type="ECO:0000313" key="1">
    <source>
        <dbReference type="EMBL" id="KAJ1197411.1"/>
    </source>
</evidence>
<dbReference type="Proteomes" id="UP001066276">
    <property type="component" value="Chromosome 2_1"/>
</dbReference>
<dbReference type="EMBL" id="JANPWB010000003">
    <property type="protein sequence ID" value="KAJ1197411.1"/>
    <property type="molecule type" value="Genomic_DNA"/>
</dbReference>
<comment type="caution">
    <text evidence="1">The sequence shown here is derived from an EMBL/GenBank/DDBJ whole genome shotgun (WGS) entry which is preliminary data.</text>
</comment>
<sequence>MDWTVSAQRGRSGSPRLRRWVRINWSVPSKLEVILQDSNAPKPRVGHGIIAKQRHTIEEGLARMSQSTNPGEEQVMADITTLSLLELKTLILEGNKAITKKIDGVAMTVVLMRQELAKMREKVKDLGTRTTGLKDNVTAHTSQLTDYER</sequence>
<reference evidence="1" key="1">
    <citation type="journal article" date="2022" name="bioRxiv">
        <title>Sequencing and chromosome-scale assembly of the giantPleurodeles waltlgenome.</title>
        <authorList>
            <person name="Brown T."/>
            <person name="Elewa A."/>
            <person name="Iarovenko S."/>
            <person name="Subramanian E."/>
            <person name="Araus A.J."/>
            <person name="Petzold A."/>
            <person name="Susuki M."/>
            <person name="Suzuki K.-i.T."/>
            <person name="Hayashi T."/>
            <person name="Toyoda A."/>
            <person name="Oliveira C."/>
            <person name="Osipova E."/>
            <person name="Leigh N.D."/>
            <person name="Simon A."/>
            <person name="Yun M.H."/>
        </authorList>
    </citation>
    <scope>NUCLEOTIDE SEQUENCE</scope>
    <source>
        <strain evidence="1">20211129_DDA</strain>
        <tissue evidence="1">Liver</tissue>
    </source>
</reference>
<name>A0AAV7VAH4_PLEWA</name>
<keyword evidence="2" id="KW-1185">Reference proteome</keyword>
<proteinExistence type="predicted"/>
<gene>
    <name evidence="1" type="ORF">NDU88_001271</name>
</gene>
<organism evidence="1 2">
    <name type="scientific">Pleurodeles waltl</name>
    <name type="common">Iberian ribbed newt</name>
    <dbReference type="NCBI Taxonomy" id="8319"/>
    <lineage>
        <taxon>Eukaryota</taxon>
        <taxon>Metazoa</taxon>
        <taxon>Chordata</taxon>
        <taxon>Craniata</taxon>
        <taxon>Vertebrata</taxon>
        <taxon>Euteleostomi</taxon>
        <taxon>Amphibia</taxon>
        <taxon>Batrachia</taxon>
        <taxon>Caudata</taxon>
        <taxon>Salamandroidea</taxon>
        <taxon>Salamandridae</taxon>
        <taxon>Pleurodelinae</taxon>
        <taxon>Pleurodeles</taxon>
    </lineage>
</organism>